<evidence type="ECO:0000313" key="5">
    <source>
        <dbReference type="EMBL" id="PTX63793.1"/>
    </source>
</evidence>
<dbReference type="PANTHER" id="PTHR13817:SF73">
    <property type="entry name" value="FIBRONECTIN TYPE-III DOMAIN-CONTAINING PROTEIN"/>
    <property type="match status" value="1"/>
</dbReference>
<dbReference type="InterPro" id="IPR013783">
    <property type="entry name" value="Ig-like_fold"/>
</dbReference>
<dbReference type="PANTHER" id="PTHR13817">
    <property type="entry name" value="TITIN"/>
    <property type="match status" value="1"/>
</dbReference>
<dbReference type="InterPro" id="IPR026444">
    <property type="entry name" value="Secre_tail"/>
</dbReference>
<comment type="caution">
    <text evidence="5">The sequence shown here is derived from an EMBL/GenBank/DDBJ whole genome shotgun (WGS) entry which is preliminary data.</text>
</comment>
<keyword evidence="6" id="KW-1185">Reference proteome</keyword>
<dbReference type="Gene3D" id="2.60.40.10">
    <property type="entry name" value="Immunoglobulins"/>
    <property type="match status" value="1"/>
</dbReference>
<gene>
    <name evidence="5" type="ORF">C8N46_101401</name>
</gene>
<evidence type="ECO:0000256" key="3">
    <source>
        <dbReference type="SAM" id="SignalP"/>
    </source>
</evidence>
<feature type="domain" description="Fibronectin type-III" evidence="4">
    <location>
        <begin position="332"/>
        <end position="432"/>
    </location>
</feature>
<sequence>MKKFLLLSVCIIIPNLFYGQLVLTTNDALDITASSARLGGNVSSNSSVFPTSFGIVYSSTTSSPFDGNANSTTDWNASASGFGTFDEIVGGLSSNTTYYFRTVAWDNQGSRYHGPVKSFTTDTSSVPVVSTAAAFNITATSASLGGTVSLQGTSSVTERGVVYSSLDNTPLIGETDVTKDTNGAGIGSFNEVIASLSPSTTYYYRTYATNASGTGYGPIMSFTTLNALPGVATATASSITSNTATLGGDVTSEGASSVTERGVVYSTTDTNPTIGASGVIKDANGSGSGTFSETISSLSSTTTYYFRAYAINASGTSYGNTLNFTTPAALPTVTTTTPSSITTNSAVLGGNVTSDGGASVFENGVVYSTTDATPTIGEPGVTKNSNASGLGTFSETISGLSPNTTYYVSAYASNASGTSYGSVVSFTTTGFNLPTVTTTTVINTVATIAVFGGDVTDDGGVPVTQRGTVYSTTDSTPEVGEAGVMQTFDGAGTGTFSNNVVVDRNTTYYYRAYATNSEGTAYGNLLTFTTPAELPTLTTSTPTNITSSAADLGGNITDDGGDTIIERGVVYSSTDTSPAIGEAGVVTDTNGTGTGIFNETIGGLANSTTYYVRAYAINSAGTSYGNLMSFSTPSANEPTVTTYAAVDIMQTSALLGGNVSDEGLSSVTERGIVYSTTDSTPEIGEAGVIKDTNGSGAGNFWETISGLTPGTMYYVRAYAINSSGTGYGNILTFTTLDPLTVVTLNATGANTSISFSGEIASDGGLNILSRGFLYSTVDTNPIAGAPNVFSTTSSTSMSVATFAKIVFGLTGNGTTYYYRAWANSSEEGLAYGDVLSFVLVSDATVSTVSVSNITDTTAEMGGNIVDNGGGTISERGVVYSSTNTNPIIGGADVVKDINETAMNPFSEVITGLSPNTTYYFRAYVINEAGTRYGAVVSFSTNTLGVASNTIQGFEYYPNPTKHTLHIKAATVLDNITVTTTTGQVILQKEIHQLSDAIDISQWNAGMYFIKVQALDKTVVKTIIKQ</sequence>
<dbReference type="NCBIfam" id="TIGR04183">
    <property type="entry name" value="Por_Secre_tail"/>
    <property type="match status" value="1"/>
</dbReference>
<dbReference type="SUPFAM" id="SSF49265">
    <property type="entry name" value="Fibronectin type III"/>
    <property type="match status" value="5"/>
</dbReference>
<dbReference type="InterPro" id="IPR036116">
    <property type="entry name" value="FN3_sf"/>
</dbReference>
<dbReference type="Pfam" id="PF18962">
    <property type="entry name" value="Por_Secre_tail"/>
    <property type="match status" value="1"/>
</dbReference>
<dbReference type="Proteomes" id="UP000244090">
    <property type="component" value="Unassembled WGS sequence"/>
</dbReference>
<dbReference type="OrthoDB" id="9765957at2"/>
<dbReference type="EMBL" id="QBKT01000001">
    <property type="protein sequence ID" value="PTX63793.1"/>
    <property type="molecule type" value="Genomic_DNA"/>
</dbReference>
<feature type="domain" description="Fibronectin type-III" evidence="4">
    <location>
        <begin position="228"/>
        <end position="329"/>
    </location>
</feature>
<proteinExistence type="predicted"/>
<name>A0A2T6C673_9FLAO</name>
<accession>A0A2T6C673</accession>
<keyword evidence="2" id="KW-0677">Repeat</keyword>
<organism evidence="5 6">
    <name type="scientific">Kordia periserrulae</name>
    <dbReference type="NCBI Taxonomy" id="701523"/>
    <lineage>
        <taxon>Bacteria</taxon>
        <taxon>Pseudomonadati</taxon>
        <taxon>Bacteroidota</taxon>
        <taxon>Flavobacteriia</taxon>
        <taxon>Flavobacteriales</taxon>
        <taxon>Flavobacteriaceae</taxon>
        <taxon>Kordia</taxon>
    </lineage>
</organism>
<feature type="signal peptide" evidence="3">
    <location>
        <begin position="1"/>
        <end position="19"/>
    </location>
</feature>
<evidence type="ECO:0000259" key="4">
    <source>
        <dbReference type="PROSITE" id="PS50853"/>
    </source>
</evidence>
<feature type="chain" id="PRO_5015499707" evidence="3">
    <location>
        <begin position="20"/>
        <end position="1025"/>
    </location>
</feature>
<feature type="domain" description="Fibronectin type-III" evidence="4">
    <location>
        <begin position="637"/>
        <end position="738"/>
    </location>
</feature>
<evidence type="ECO:0000313" key="6">
    <source>
        <dbReference type="Proteomes" id="UP000244090"/>
    </source>
</evidence>
<protein>
    <submittedName>
        <fullName evidence="5">Putative secreted protein (Por secretion system target)</fullName>
    </submittedName>
</protein>
<reference evidence="5 6" key="1">
    <citation type="submission" date="2018-04" db="EMBL/GenBank/DDBJ databases">
        <title>Genomic Encyclopedia of Archaeal and Bacterial Type Strains, Phase II (KMG-II): from individual species to whole genera.</title>
        <authorList>
            <person name="Goeker M."/>
        </authorList>
    </citation>
    <scope>NUCLEOTIDE SEQUENCE [LARGE SCALE GENOMIC DNA]</scope>
    <source>
        <strain evidence="5 6">DSM 25731</strain>
    </source>
</reference>
<dbReference type="InterPro" id="IPR003961">
    <property type="entry name" value="FN3_dom"/>
</dbReference>
<feature type="domain" description="Fibronectin type-III" evidence="4">
    <location>
        <begin position="844"/>
        <end position="946"/>
    </location>
</feature>
<dbReference type="SMART" id="SM00060">
    <property type="entry name" value="FN3"/>
    <property type="match status" value="5"/>
</dbReference>
<dbReference type="AlphaFoldDB" id="A0A2T6C673"/>
<evidence type="ECO:0000256" key="2">
    <source>
        <dbReference type="ARBA" id="ARBA00022737"/>
    </source>
</evidence>
<dbReference type="RefSeq" id="WP_108113166.1">
    <property type="nucleotide sequence ID" value="NZ_QBKT01000001.1"/>
</dbReference>
<evidence type="ECO:0000256" key="1">
    <source>
        <dbReference type="ARBA" id="ARBA00022729"/>
    </source>
</evidence>
<keyword evidence="1 3" id="KW-0732">Signal</keyword>
<dbReference type="InterPro" id="IPR050964">
    <property type="entry name" value="Striated_Muscle_Regulatory"/>
</dbReference>
<dbReference type="PROSITE" id="PS50853">
    <property type="entry name" value="FN3"/>
    <property type="match status" value="4"/>
</dbReference>